<keyword evidence="3" id="KW-1185">Reference proteome</keyword>
<organism evidence="2 3">
    <name type="scientific">Arthrobotrys musiformis</name>
    <dbReference type="NCBI Taxonomy" id="47236"/>
    <lineage>
        <taxon>Eukaryota</taxon>
        <taxon>Fungi</taxon>
        <taxon>Dikarya</taxon>
        <taxon>Ascomycota</taxon>
        <taxon>Pezizomycotina</taxon>
        <taxon>Orbiliomycetes</taxon>
        <taxon>Orbiliales</taxon>
        <taxon>Orbiliaceae</taxon>
        <taxon>Arthrobotrys</taxon>
    </lineage>
</organism>
<reference evidence="2 3" key="1">
    <citation type="submission" date="2023-08" db="EMBL/GenBank/DDBJ databases">
        <authorList>
            <person name="Palmer J.M."/>
        </authorList>
    </citation>
    <scope>NUCLEOTIDE SEQUENCE [LARGE SCALE GENOMIC DNA]</scope>
    <source>
        <strain evidence="2 3">TWF481</strain>
    </source>
</reference>
<proteinExistence type="predicted"/>
<protein>
    <submittedName>
        <fullName evidence="2">Uncharacterized protein</fullName>
    </submittedName>
</protein>
<accession>A0AAV9WE76</accession>
<comment type="caution">
    <text evidence="2">The sequence shown here is derived from an EMBL/GenBank/DDBJ whole genome shotgun (WGS) entry which is preliminary data.</text>
</comment>
<dbReference type="AlphaFoldDB" id="A0AAV9WE76"/>
<evidence type="ECO:0000313" key="3">
    <source>
        <dbReference type="Proteomes" id="UP001370758"/>
    </source>
</evidence>
<feature type="region of interest" description="Disordered" evidence="1">
    <location>
        <begin position="415"/>
        <end position="440"/>
    </location>
</feature>
<evidence type="ECO:0000256" key="1">
    <source>
        <dbReference type="SAM" id="MobiDB-lite"/>
    </source>
</evidence>
<dbReference type="EMBL" id="JAVHJL010000005">
    <property type="protein sequence ID" value="KAK6503863.1"/>
    <property type="molecule type" value="Genomic_DNA"/>
</dbReference>
<sequence>MPALVRNLKAARHFQRVLVFVAPNEIGGHAYLYRMLKTTRHPLYIVYAIRRSRDATLPFLYVQKSEEFKKALAETDSTMSFYEMRGPISDLSDPAMGGRDWVSLARDPILRCSRAHGERPISYIFINGHPNFGHRISDTESNTIRQGRLAKYWAPYLGALHNIARPDMENGCDRQAPWLSAKWFTIQMSSILTALLPLVRNDGEGVVVLKTPADSTLNIIRSREMRASFAHPTPYLYESAVRSLREATEILRLNRGGWDPMWPEKEDFLGVGDVFAKSAITMYKSFTPFENITFHRCGHDYDDINGPVSLLMDPKVPKPASAFTKEDLAFARRDLPTDLRGADVQKNPISRDETLGGNPLIRWTSSPDSLPHNLNRPRRIDWITGELTQGPQTKDASRPLIRSAFADLAIDKDVPATTRYSPFNPRAYPPIQNPKKGPQS</sequence>
<evidence type="ECO:0000313" key="2">
    <source>
        <dbReference type="EMBL" id="KAK6503863.1"/>
    </source>
</evidence>
<feature type="region of interest" description="Disordered" evidence="1">
    <location>
        <begin position="348"/>
        <end position="376"/>
    </location>
</feature>
<dbReference type="Proteomes" id="UP001370758">
    <property type="component" value="Unassembled WGS sequence"/>
</dbReference>
<name>A0AAV9WE76_9PEZI</name>
<gene>
    <name evidence="2" type="ORF">TWF481_008866</name>
</gene>